<accession>A0A1M5WVM1</accession>
<sequence length="255" mass="27305">MRKIMTTIALVVTTLGYIQAQEFKLAKSTGRLEIKEVNNVDIEGYSGNEIIFTSRSGKRDADDRAKGLRAINALGLEDNTGLGLSVVDKNGVIEVQQMKRMDGPDITIKVPKGVTVSYTHTSPHGSEVNIKDVEGEIEISTVHNGINLTNVTGPMTINTVHGNIEGSLSANLKNPISIVSVHGHVDLALPTTVKASVKMSTVYGEIFVDPEFKVDATTAGGLNKYSSDTVTAKINGGGVDITLSSTHNNVYLRKK</sequence>
<dbReference type="Pfam" id="PF13349">
    <property type="entry name" value="DUF4097"/>
    <property type="match status" value="1"/>
</dbReference>
<dbReference type="EMBL" id="FQWQ01000005">
    <property type="protein sequence ID" value="SHH91665.1"/>
    <property type="molecule type" value="Genomic_DNA"/>
</dbReference>
<dbReference type="InterPro" id="IPR025164">
    <property type="entry name" value="Toastrack_DUF4097"/>
</dbReference>
<dbReference type="STRING" id="947013.SAMN04488109_6072"/>
<dbReference type="RefSeq" id="WP_143165149.1">
    <property type="nucleotide sequence ID" value="NZ_FQWQ01000005.1"/>
</dbReference>
<gene>
    <name evidence="2" type="ORF">SAMN04488109_6072</name>
</gene>
<evidence type="ECO:0000259" key="1">
    <source>
        <dbReference type="Pfam" id="PF13349"/>
    </source>
</evidence>
<feature type="domain" description="DUF4097" evidence="1">
    <location>
        <begin position="126"/>
        <end position="241"/>
    </location>
</feature>
<proteinExistence type="predicted"/>
<evidence type="ECO:0000313" key="2">
    <source>
        <dbReference type="EMBL" id="SHH91665.1"/>
    </source>
</evidence>
<reference evidence="2 3" key="1">
    <citation type="submission" date="2016-11" db="EMBL/GenBank/DDBJ databases">
        <authorList>
            <person name="Jaros S."/>
            <person name="Januszkiewicz K."/>
            <person name="Wedrychowicz H."/>
        </authorList>
    </citation>
    <scope>NUCLEOTIDE SEQUENCE [LARGE SCALE GENOMIC DNA]</scope>
    <source>
        <strain evidence="2 3">DSM 24574</strain>
    </source>
</reference>
<dbReference type="Proteomes" id="UP000184212">
    <property type="component" value="Unassembled WGS sequence"/>
</dbReference>
<organism evidence="2 3">
    <name type="scientific">Chryseolinea serpens</name>
    <dbReference type="NCBI Taxonomy" id="947013"/>
    <lineage>
        <taxon>Bacteria</taxon>
        <taxon>Pseudomonadati</taxon>
        <taxon>Bacteroidota</taxon>
        <taxon>Cytophagia</taxon>
        <taxon>Cytophagales</taxon>
        <taxon>Fulvivirgaceae</taxon>
        <taxon>Chryseolinea</taxon>
    </lineage>
</organism>
<evidence type="ECO:0000313" key="3">
    <source>
        <dbReference type="Proteomes" id="UP000184212"/>
    </source>
</evidence>
<dbReference type="AlphaFoldDB" id="A0A1M5WVM1"/>
<name>A0A1M5WVM1_9BACT</name>
<dbReference type="OrthoDB" id="1115882at2"/>
<keyword evidence="3" id="KW-1185">Reference proteome</keyword>
<protein>
    <recommendedName>
        <fullName evidence="1">DUF4097 domain-containing protein</fullName>
    </recommendedName>
</protein>